<reference evidence="3" key="1">
    <citation type="submission" date="2020-11" db="EMBL/GenBank/DDBJ databases">
        <authorList>
            <person name="Tran Van P."/>
        </authorList>
    </citation>
    <scope>NUCLEOTIDE SEQUENCE</scope>
</reference>
<accession>A0A7R9IUJ8</accession>
<proteinExistence type="predicted"/>
<evidence type="ECO:0000256" key="1">
    <source>
        <dbReference type="SAM" id="MobiDB-lite"/>
    </source>
</evidence>
<name>A0A7R9IUJ8_9NEOP</name>
<evidence type="ECO:0000256" key="2">
    <source>
        <dbReference type="SAM" id="Phobius"/>
    </source>
</evidence>
<dbReference type="EMBL" id="OE033766">
    <property type="protein sequence ID" value="CAD7464884.1"/>
    <property type="molecule type" value="Genomic_DNA"/>
</dbReference>
<keyword evidence="2" id="KW-1133">Transmembrane helix</keyword>
<feature type="transmembrane region" description="Helical" evidence="2">
    <location>
        <begin position="34"/>
        <end position="62"/>
    </location>
</feature>
<organism evidence="3">
    <name type="scientific">Timema tahoe</name>
    <dbReference type="NCBI Taxonomy" id="61484"/>
    <lineage>
        <taxon>Eukaryota</taxon>
        <taxon>Metazoa</taxon>
        <taxon>Ecdysozoa</taxon>
        <taxon>Arthropoda</taxon>
        <taxon>Hexapoda</taxon>
        <taxon>Insecta</taxon>
        <taxon>Pterygota</taxon>
        <taxon>Neoptera</taxon>
        <taxon>Polyneoptera</taxon>
        <taxon>Phasmatodea</taxon>
        <taxon>Timematodea</taxon>
        <taxon>Timematoidea</taxon>
        <taxon>Timematidae</taxon>
        <taxon>Timema</taxon>
    </lineage>
</organism>
<keyword evidence="2" id="KW-0472">Membrane</keyword>
<feature type="region of interest" description="Disordered" evidence="1">
    <location>
        <begin position="1"/>
        <end position="31"/>
    </location>
</feature>
<dbReference type="AlphaFoldDB" id="A0A7R9IUJ8"/>
<keyword evidence="2" id="KW-0812">Transmembrane</keyword>
<evidence type="ECO:0000313" key="3">
    <source>
        <dbReference type="EMBL" id="CAD7464884.1"/>
    </source>
</evidence>
<sequence>MLGRQTNVRIVPTLKQSYDEPAQERPRQSNSKGVFAQCMVAGGVCMLGAAAGFPIGFSAVLLPQLQHANSSLSTDDDMASWIGE</sequence>
<gene>
    <name evidence="3" type="ORF">TTEB3V08_LOCUS12761</name>
</gene>
<protein>
    <submittedName>
        <fullName evidence="3">Uncharacterized protein</fullName>
    </submittedName>
</protein>